<keyword evidence="7" id="KW-0862">Zinc</keyword>
<evidence type="ECO:0000256" key="4">
    <source>
        <dbReference type="ARBA" id="ARBA00012982"/>
    </source>
</evidence>
<accession>A0A7W8G978</accession>
<reference evidence="11 12" key="1">
    <citation type="submission" date="2020-08" db="EMBL/GenBank/DDBJ databases">
        <title>Genomic Encyclopedia of Type Strains, Phase IV (KMG-IV): sequencing the most valuable type-strain genomes for metagenomic binning, comparative biology and taxonomic classification.</title>
        <authorList>
            <person name="Goeker M."/>
        </authorList>
    </citation>
    <scope>NUCLEOTIDE SEQUENCE [LARGE SCALE GENOMIC DNA]</scope>
    <source>
        <strain evidence="11 12">DSM 103462</strain>
    </source>
</reference>
<name>A0A7W8G978_9SPIR</name>
<dbReference type="NCBIfam" id="TIGR03367">
    <property type="entry name" value="queuosine_QueD"/>
    <property type="match status" value="1"/>
</dbReference>
<keyword evidence="8 11" id="KW-0456">Lyase</keyword>
<dbReference type="EMBL" id="JACHFQ010000004">
    <property type="protein sequence ID" value="MBB5226155.1"/>
    <property type="molecule type" value="Genomic_DNA"/>
</dbReference>
<protein>
    <recommendedName>
        <fullName evidence="5">6-carboxy-5,6,7,8-tetrahydropterin synthase</fullName>
        <ecNumber evidence="4">4.1.2.50</ecNumber>
    </recommendedName>
    <alternativeName>
        <fullName evidence="9">Queuosine biosynthesis protein QueD</fullName>
    </alternativeName>
</protein>
<evidence type="ECO:0000313" key="11">
    <source>
        <dbReference type="EMBL" id="MBB5226155.1"/>
    </source>
</evidence>
<evidence type="ECO:0000256" key="3">
    <source>
        <dbReference type="ARBA" id="ARBA00008900"/>
    </source>
</evidence>
<dbReference type="InterPro" id="IPR038418">
    <property type="entry name" value="6-PTP_synth/QueD_sf"/>
</dbReference>
<dbReference type="SUPFAM" id="SSF55620">
    <property type="entry name" value="Tetrahydrobiopterin biosynthesis enzymes-like"/>
    <property type="match status" value="1"/>
</dbReference>
<dbReference type="EC" id="4.1.2.50" evidence="4"/>
<evidence type="ECO:0000256" key="1">
    <source>
        <dbReference type="ARBA" id="ARBA00001947"/>
    </source>
</evidence>
<dbReference type="AlphaFoldDB" id="A0A7W8G978"/>
<dbReference type="PANTHER" id="PTHR12589:SF7">
    <property type="entry name" value="6-PYRUVOYL TETRAHYDROBIOPTERIN SYNTHASE"/>
    <property type="match status" value="1"/>
</dbReference>
<evidence type="ECO:0000256" key="6">
    <source>
        <dbReference type="ARBA" id="ARBA00022723"/>
    </source>
</evidence>
<dbReference type="GO" id="GO:0046872">
    <property type="term" value="F:metal ion binding"/>
    <property type="evidence" value="ECO:0007669"/>
    <property type="project" value="UniProtKB-KW"/>
</dbReference>
<comment type="similarity">
    <text evidence="3">Belongs to the PTPS family. QueD subfamily.</text>
</comment>
<dbReference type="UniPathway" id="UPA00391"/>
<evidence type="ECO:0000256" key="5">
    <source>
        <dbReference type="ARBA" id="ARBA00018141"/>
    </source>
</evidence>
<dbReference type="GO" id="GO:0070497">
    <property type="term" value="F:6-carboxytetrahydropterin synthase activity"/>
    <property type="evidence" value="ECO:0007669"/>
    <property type="project" value="UniProtKB-EC"/>
</dbReference>
<dbReference type="Gene3D" id="3.30.479.10">
    <property type="entry name" value="6-pyruvoyl tetrahydropterin synthase/QueD"/>
    <property type="match status" value="1"/>
</dbReference>
<proteinExistence type="inferred from homology"/>
<comment type="catalytic activity">
    <reaction evidence="10">
        <text>7,8-dihydroneopterin 3'-triphosphate + H2O = 6-carboxy-5,6,7,8-tetrahydropterin + triphosphate + acetaldehyde + 2 H(+)</text>
        <dbReference type="Rhea" id="RHEA:27966"/>
        <dbReference type="ChEBI" id="CHEBI:15343"/>
        <dbReference type="ChEBI" id="CHEBI:15377"/>
        <dbReference type="ChEBI" id="CHEBI:15378"/>
        <dbReference type="ChEBI" id="CHEBI:18036"/>
        <dbReference type="ChEBI" id="CHEBI:58462"/>
        <dbReference type="ChEBI" id="CHEBI:61032"/>
        <dbReference type="EC" id="4.1.2.50"/>
    </reaction>
</comment>
<evidence type="ECO:0000256" key="8">
    <source>
        <dbReference type="ARBA" id="ARBA00023239"/>
    </source>
</evidence>
<organism evidence="11 12">
    <name type="scientific">Treponema ruminis</name>
    <dbReference type="NCBI Taxonomy" id="744515"/>
    <lineage>
        <taxon>Bacteria</taxon>
        <taxon>Pseudomonadati</taxon>
        <taxon>Spirochaetota</taxon>
        <taxon>Spirochaetia</taxon>
        <taxon>Spirochaetales</taxon>
        <taxon>Treponemataceae</taxon>
        <taxon>Treponema</taxon>
    </lineage>
</organism>
<comment type="pathway">
    <text evidence="2">Purine metabolism; 7-cyano-7-deazaguanine biosynthesis.</text>
</comment>
<dbReference type="Proteomes" id="UP000518887">
    <property type="component" value="Unassembled WGS sequence"/>
</dbReference>
<evidence type="ECO:0000256" key="7">
    <source>
        <dbReference type="ARBA" id="ARBA00022833"/>
    </source>
</evidence>
<gene>
    <name evidence="11" type="ORF">HNP76_001523</name>
</gene>
<sequence length="128" mass="14673">MFQVRVKADFAAAHFLRDYHGKCENLHGHNYKVYAHVQGKNLDEGGMLLDFTELKKALKAVCDKIDHTNLNDIAFFEQNPSAERIAMYIYEGIIELIPGLKKTDGESAYLYAIDVFETDNNRARYLPD</sequence>
<dbReference type="InterPro" id="IPR007115">
    <property type="entry name" value="6-PTP_synth/QueD"/>
</dbReference>
<comment type="caution">
    <text evidence="11">The sequence shown here is derived from an EMBL/GenBank/DDBJ whole genome shotgun (WGS) entry which is preliminary data.</text>
</comment>
<dbReference type="PANTHER" id="PTHR12589">
    <property type="entry name" value="PYRUVOYL TETRAHYDROBIOPTERIN SYNTHASE"/>
    <property type="match status" value="1"/>
</dbReference>
<keyword evidence="6" id="KW-0479">Metal-binding</keyword>
<keyword evidence="12" id="KW-1185">Reference proteome</keyword>
<evidence type="ECO:0000313" key="12">
    <source>
        <dbReference type="Proteomes" id="UP000518887"/>
    </source>
</evidence>
<evidence type="ECO:0000256" key="10">
    <source>
        <dbReference type="ARBA" id="ARBA00048807"/>
    </source>
</evidence>
<evidence type="ECO:0000256" key="9">
    <source>
        <dbReference type="ARBA" id="ARBA00031449"/>
    </source>
</evidence>
<comment type="cofactor">
    <cofactor evidence="1">
        <name>Zn(2+)</name>
        <dbReference type="ChEBI" id="CHEBI:29105"/>
    </cofactor>
</comment>
<dbReference type="Pfam" id="PF01242">
    <property type="entry name" value="PTPS"/>
    <property type="match status" value="1"/>
</dbReference>
<dbReference type="RefSeq" id="WP_184659146.1">
    <property type="nucleotide sequence ID" value="NZ_CP031518.1"/>
</dbReference>
<evidence type="ECO:0000256" key="2">
    <source>
        <dbReference type="ARBA" id="ARBA00005061"/>
    </source>
</evidence>